<reference evidence="2 3" key="1">
    <citation type="submission" date="2024-04" db="EMBL/GenBank/DDBJ databases">
        <title>genome sequences of Mucor flavus KT1a and Helicostylum pulchrum KT1b strains isolation_sourced from the surface of a dry-aged beef.</title>
        <authorList>
            <person name="Toyotome T."/>
            <person name="Hosono M."/>
            <person name="Torimaru M."/>
            <person name="Fukuda K."/>
            <person name="Mikami N."/>
        </authorList>
    </citation>
    <scope>NUCLEOTIDE SEQUENCE [LARGE SCALE GENOMIC DNA]</scope>
    <source>
        <strain evidence="2 3">KT1b</strain>
    </source>
</reference>
<dbReference type="Proteomes" id="UP001476247">
    <property type="component" value="Unassembled WGS sequence"/>
</dbReference>
<evidence type="ECO:0000313" key="2">
    <source>
        <dbReference type="EMBL" id="GAA5799620.1"/>
    </source>
</evidence>
<evidence type="ECO:0000256" key="1">
    <source>
        <dbReference type="SAM" id="MobiDB-lite"/>
    </source>
</evidence>
<feature type="compositionally biased region" description="Basic and acidic residues" evidence="1">
    <location>
        <begin position="144"/>
        <end position="154"/>
    </location>
</feature>
<name>A0ABP9XY04_9FUNG</name>
<evidence type="ECO:0000313" key="3">
    <source>
        <dbReference type="Proteomes" id="UP001476247"/>
    </source>
</evidence>
<protein>
    <recommendedName>
        <fullName evidence="4">GATA-type domain-containing protein</fullName>
    </recommendedName>
</protein>
<comment type="caution">
    <text evidence="2">The sequence shown here is derived from an EMBL/GenBank/DDBJ whole genome shotgun (WGS) entry which is preliminary data.</text>
</comment>
<keyword evidence="3" id="KW-1185">Reference proteome</keyword>
<evidence type="ECO:0008006" key="4">
    <source>
        <dbReference type="Google" id="ProtNLM"/>
    </source>
</evidence>
<dbReference type="EMBL" id="BAABUJ010000013">
    <property type="protein sequence ID" value="GAA5799620.1"/>
    <property type="molecule type" value="Genomic_DNA"/>
</dbReference>
<proteinExistence type="predicted"/>
<gene>
    <name evidence="2" type="ORF">HPULCUR_005036</name>
</gene>
<organism evidence="2 3">
    <name type="scientific">Helicostylum pulchrum</name>
    <dbReference type="NCBI Taxonomy" id="562976"/>
    <lineage>
        <taxon>Eukaryota</taxon>
        <taxon>Fungi</taxon>
        <taxon>Fungi incertae sedis</taxon>
        <taxon>Mucoromycota</taxon>
        <taxon>Mucoromycotina</taxon>
        <taxon>Mucoromycetes</taxon>
        <taxon>Mucorales</taxon>
        <taxon>Mucorineae</taxon>
        <taxon>Mucoraceae</taxon>
        <taxon>Helicostylum</taxon>
    </lineage>
</organism>
<feature type="region of interest" description="Disordered" evidence="1">
    <location>
        <begin position="130"/>
        <end position="192"/>
    </location>
</feature>
<accession>A0ABP9XY04</accession>
<sequence>MSLIHMPAFISRAKKNKRDHLSPFSPPDLVHDSEDDSDSHCRSSSPRPRKSTPHKSPSVSSIDTSIVFQLIHTVRSTPQPPQPSILSTLRKKIAYARSLRTVKRTTREPSYIILPRRNITKIRQHYHDRLITEQTEPNLPKDQNLPKESKEPNLPKKRKQNDDILPSPNPKKQKRDRSYAGRPSKPKGPCEACNDNSDGCMRKAFDWPFESQQVFYDKGRPYVYLCNKCGLRYNKSAGSVCRNCRWVVCKEEKRKALQHIDNMRSNQTVTLDDDIENFYCSPKYWVCDRPWKVGWVLNSLEEEYSS</sequence>
<feature type="region of interest" description="Disordered" evidence="1">
    <location>
        <begin position="13"/>
        <end position="61"/>
    </location>
</feature>